<accession>A0A917WQK3</accession>
<organism evidence="2 3">
    <name type="scientific">Dactylosporangium sucinum</name>
    <dbReference type="NCBI Taxonomy" id="1424081"/>
    <lineage>
        <taxon>Bacteria</taxon>
        <taxon>Bacillati</taxon>
        <taxon>Actinomycetota</taxon>
        <taxon>Actinomycetes</taxon>
        <taxon>Micromonosporales</taxon>
        <taxon>Micromonosporaceae</taxon>
        <taxon>Dactylosporangium</taxon>
    </lineage>
</organism>
<keyword evidence="1" id="KW-1133">Transmembrane helix</keyword>
<reference evidence="2" key="2">
    <citation type="submission" date="2020-09" db="EMBL/GenBank/DDBJ databases">
        <authorList>
            <person name="Sun Q."/>
            <person name="Ohkuma M."/>
        </authorList>
    </citation>
    <scope>NUCLEOTIDE SEQUENCE</scope>
    <source>
        <strain evidence="2">JCM 19831</strain>
    </source>
</reference>
<dbReference type="RefSeq" id="WP_190249756.1">
    <property type="nucleotide sequence ID" value="NZ_BMPI01000009.1"/>
</dbReference>
<sequence length="94" mass="9689">MPRPYRALALLLAAAAVVRSVATGFFVGALHRWIATEGAVGVANRSALRAVPGEGPVTALDRMVLASAEHWLSGGAALQLTGFAVLAALLWLPS</sequence>
<keyword evidence="1" id="KW-0472">Membrane</keyword>
<dbReference type="AlphaFoldDB" id="A0A917WQK3"/>
<proteinExistence type="predicted"/>
<evidence type="ECO:0000313" key="3">
    <source>
        <dbReference type="Proteomes" id="UP000642070"/>
    </source>
</evidence>
<comment type="caution">
    <text evidence="2">The sequence shown here is derived from an EMBL/GenBank/DDBJ whole genome shotgun (WGS) entry which is preliminary data.</text>
</comment>
<reference evidence="2" key="1">
    <citation type="journal article" date="2014" name="Int. J. Syst. Evol. Microbiol.">
        <title>Complete genome sequence of Corynebacterium casei LMG S-19264T (=DSM 44701T), isolated from a smear-ripened cheese.</title>
        <authorList>
            <consortium name="US DOE Joint Genome Institute (JGI-PGF)"/>
            <person name="Walter F."/>
            <person name="Albersmeier A."/>
            <person name="Kalinowski J."/>
            <person name="Ruckert C."/>
        </authorList>
    </citation>
    <scope>NUCLEOTIDE SEQUENCE</scope>
    <source>
        <strain evidence="2">JCM 19831</strain>
    </source>
</reference>
<keyword evidence="3" id="KW-1185">Reference proteome</keyword>
<gene>
    <name evidence="2" type="ORF">GCM10007977_022970</name>
</gene>
<dbReference type="EMBL" id="BMPI01000009">
    <property type="protein sequence ID" value="GGM21266.1"/>
    <property type="molecule type" value="Genomic_DNA"/>
</dbReference>
<feature type="transmembrane region" description="Helical" evidence="1">
    <location>
        <begin position="71"/>
        <end position="92"/>
    </location>
</feature>
<evidence type="ECO:0000256" key="1">
    <source>
        <dbReference type="SAM" id="Phobius"/>
    </source>
</evidence>
<name>A0A917WQK3_9ACTN</name>
<protein>
    <submittedName>
        <fullName evidence="2">Uncharacterized protein</fullName>
    </submittedName>
</protein>
<dbReference type="Proteomes" id="UP000642070">
    <property type="component" value="Unassembled WGS sequence"/>
</dbReference>
<evidence type="ECO:0000313" key="2">
    <source>
        <dbReference type="EMBL" id="GGM21266.1"/>
    </source>
</evidence>
<keyword evidence="1" id="KW-0812">Transmembrane</keyword>